<dbReference type="Proteomes" id="UP000743370">
    <property type="component" value="Unassembled WGS sequence"/>
</dbReference>
<feature type="compositionally biased region" description="Low complexity" evidence="14">
    <location>
        <begin position="243"/>
        <end position="257"/>
    </location>
</feature>
<dbReference type="PANTHER" id="PTHR15749">
    <property type="entry name" value="FANCONI-ASSOCIATED NUCLEASE 1"/>
    <property type="match status" value="1"/>
</dbReference>
<evidence type="ECO:0000313" key="18">
    <source>
        <dbReference type="Proteomes" id="UP000743370"/>
    </source>
</evidence>
<feature type="signal peptide" evidence="15">
    <location>
        <begin position="1"/>
        <end position="22"/>
    </location>
</feature>
<evidence type="ECO:0000256" key="2">
    <source>
        <dbReference type="ARBA" id="ARBA00005533"/>
    </source>
</evidence>
<keyword evidence="13" id="KW-0539">Nucleus</keyword>
<comment type="cofactor">
    <cofactor evidence="13">
        <name>Mg(2+)</name>
        <dbReference type="ChEBI" id="CHEBI:18420"/>
    </cofactor>
    <cofactor evidence="13">
        <name>Mn(2+)</name>
        <dbReference type="ChEBI" id="CHEBI:29035"/>
    </cofactor>
</comment>
<dbReference type="GO" id="GO:0008409">
    <property type="term" value="F:5'-3' exonuclease activity"/>
    <property type="evidence" value="ECO:0007669"/>
    <property type="project" value="TreeGrafter"/>
</dbReference>
<evidence type="ECO:0000256" key="15">
    <source>
        <dbReference type="SAM" id="SignalP"/>
    </source>
</evidence>
<comment type="subcellular location">
    <subcellularLocation>
        <location evidence="13">Nucleus</location>
    </subcellularLocation>
</comment>
<organism evidence="17 18">
    <name type="scientific">Phaseolus angularis</name>
    <name type="common">Azuki bean</name>
    <name type="synonym">Vigna angularis</name>
    <dbReference type="NCBI Taxonomy" id="3914"/>
    <lineage>
        <taxon>Eukaryota</taxon>
        <taxon>Viridiplantae</taxon>
        <taxon>Streptophyta</taxon>
        <taxon>Embryophyta</taxon>
        <taxon>Tracheophyta</taxon>
        <taxon>Spermatophyta</taxon>
        <taxon>Magnoliopsida</taxon>
        <taxon>eudicotyledons</taxon>
        <taxon>Gunneridae</taxon>
        <taxon>Pentapetalae</taxon>
        <taxon>rosids</taxon>
        <taxon>fabids</taxon>
        <taxon>Fabales</taxon>
        <taxon>Fabaceae</taxon>
        <taxon>Papilionoideae</taxon>
        <taxon>50 kb inversion clade</taxon>
        <taxon>NPAAA clade</taxon>
        <taxon>indigoferoid/millettioid clade</taxon>
        <taxon>Phaseoleae</taxon>
        <taxon>Vigna</taxon>
    </lineage>
</organism>
<dbReference type="GO" id="GO:0008270">
    <property type="term" value="F:zinc ion binding"/>
    <property type="evidence" value="ECO:0007669"/>
    <property type="project" value="UniProtKB-KW"/>
</dbReference>
<dbReference type="SMART" id="SM00910">
    <property type="entry name" value="HIRAN"/>
    <property type="match status" value="1"/>
</dbReference>
<feature type="region of interest" description="Disordered" evidence="14">
    <location>
        <begin position="355"/>
        <end position="405"/>
    </location>
</feature>
<sequence>MALPLGKLTILIGAGIVGSVIAKEGSLPDVSGLVSGAFKGEKKSIWVYSPEVVLKQFKSSDPAPAVKKLPHNDALMAQVNSLRQELQLLARDRSITIVNSSGTSGKKYVTVIVIVVAGYGYVWWKGWKLPDLMFATKRSLSDACTSIGNQMGKLYGTIDDVKKKLSSRMNRLDESLDECAALTESTREEISVTQQKADTISGNFKSVHVAVRVLESRIKEIEEKQPSSSSSSRPAIELPPVSPSSRGSQSGSSRLSLELPSVTPSAKDGSPSTISTDQPSPSNSGGSVQESRTNGSSSGFFGLGRLSGVYAPFLSRTRSATDSVRAVVTLEMVLTGRESLIRLIGRRRRFLPNRRSILSDPIPDPSPNPNPNPSPYPVVEQPPQQPDQSGDVQCPVCGRNLPGDDHNRINSHLDVCLSHSQPKPATKRKLSQRTLLELNFSPSNSKPKLQSLSHQSNSASFLPLPNNGCEEEENCDKQEPPEKHETGVNSTLVATSSSSSPSSPLNSGVPDDSKPVDLLGATLETFIVGRRHADNPDEICAGTAISLLRDPQNVKDPNAVKVVSGDSACCKSLGFLPRHLAQYLSPLIDNYGLGFQGHVTSVPKHSLEIVPIQVTCHKTANGESKYADETFICLWKNVQHVVKFESRNPPSTVKYQLNFFLMLQEALRNNIHLLTEDEKTYMDSFTLLSNESQRLFIRLYTRKGPWFRMSSISYSEIVDTQKAVKELADKEYIHFIEDANQLCMSDVKDILNVLNVSELREIWSISLKKGGGHGLKKQHLISSIISSDAGVPWSQLSTMILERSGSCIRISSKSESLMWRTERLFFLNGEQDLSSFLLVDMGKIKYTAYNCIISEPIFSNRRNLLSYEEAIEVAQIMDEALDTNKIEVVLRCIKLAESRVSTDFSDRYSTSESVSSIQHLFTASWVYSKVVTVGISFLEQERRYTDAINLLRWLLNVFPSDLRRGYWTLRLSIDLEHLGFIDESLQVSENGLLDPWVRAGSRMALQRRVLRLGKPPRRWKVPSYSRSALQKIPQVFVQGRPLNSDLGGKNRYYNEEGKQCGVEELALNYYARDGGGWQGVHAESGIWLTIFGLLMWDVIYADVPNVFYTRFQNAPLDFGTDGFYTSRKSVIESHLQQIRDGMAEEFLIKSWETHIGTACRGVNWDSHSLDELRAAVTCVGGTCLASLCQLLAQDYRSWSSGMPDLLLWRFHGEYSGEAKLVEVKGHNDRLSEQQRAWLLLLMDCGFSVEVCKVKPL</sequence>
<dbReference type="GO" id="GO:0017108">
    <property type="term" value="F:5'-flap endonuclease activity"/>
    <property type="evidence" value="ECO:0007669"/>
    <property type="project" value="TreeGrafter"/>
</dbReference>
<accession>A0A8T0KVV7</accession>
<dbReference type="GO" id="GO:0016818">
    <property type="term" value="F:hydrolase activity, acting on acid anhydrides, in phosphorus-containing anhydrides"/>
    <property type="evidence" value="ECO:0007669"/>
    <property type="project" value="InterPro"/>
</dbReference>
<feature type="compositionally biased region" description="Polar residues" evidence="14">
    <location>
        <begin position="270"/>
        <end position="294"/>
    </location>
</feature>
<dbReference type="PANTHER" id="PTHR15749:SF4">
    <property type="entry name" value="FANCONI-ASSOCIATED NUCLEASE 1"/>
    <property type="match status" value="1"/>
</dbReference>
<dbReference type="InterPro" id="IPR049132">
    <property type="entry name" value="FAN1-like_euk"/>
</dbReference>
<keyword evidence="10 12" id="KW-0234">DNA repair</keyword>
<evidence type="ECO:0000256" key="8">
    <source>
        <dbReference type="ARBA" id="ARBA00022833"/>
    </source>
</evidence>
<dbReference type="CDD" id="cd22326">
    <property type="entry name" value="FAN1-like"/>
    <property type="match status" value="1"/>
</dbReference>
<keyword evidence="5 12" id="KW-0227">DNA damage</keyword>
<dbReference type="Pfam" id="PF08774">
    <property type="entry name" value="VRR_NUC"/>
    <property type="match status" value="1"/>
</dbReference>
<dbReference type="GO" id="GO:0036297">
    <property type="term" value="P:interstrand cross-link repair"/>
    <property type="evidence" value="ECO:0007669"/>
    <property type="project" value="InterPro"/>
</dbReference>
<comment type="function">
    <text evidence="13">Nuclease required for the repair of DNA interstrand cross-links (ICL). Acts as a 5'-3' exonuclease that anchors at a cut end of DNA and cleaves DNA successively at every third nucleotide, allowing to excise an ICL from one strand through flanking incisions.</text>
</comment>
<feature type="chain" id="PRO_5035781306" description="Fanconi-associated nuclease" evidence="15">
    <location>
        <begin position="23"/>
        <end position="1256"/>
    </location>
</feature>
<comment type="catalytic activity">
    <reaction evidence="1 13">
        <text>Hydrolytically removes 5'-nucleotides successively from the 3'-hydroxy termini of 3'-hydroxy-terminated oligonucleotides.</text>
        <dbReference type="EC" id="3.1.4.1"/>
    </reaction>
</comment>
<dbReference type="SMART" id="SM00990">
    <property type="entry name" value="VRR_NUC"/>
    <property type="match status" value="1"/>
</dbReference>
<evidence type="ECO:0000256" key="5">
    <source>
        <dbReference type="ARBA" id="ARBA00022763"/>
    </source>
</evidence>
<evidence type="ECO:0000256" key="3">
    <source>
        <dbReference type="ARBA" id="ARBA00022722"/>
    </source>
</evidence>
<evidence type="ECO:0000256" key="11">
    <source>
        <dbReference type="ARBA" id="ARBA00023211"/>
    </source>
</evidence>
<evidence type="ECO:0000313" key="17">
    <source>
        <dbReference type="EMBL" id="KAG2403874.1"/>
    </source>
</evidence>
<feature type="compositionally biased region" description="Low complexity" evidence="14">
    <location>
        <begin position="488"/>
        <end position="507"/>
    </location>
</feature>
<feature type="compositionally biased region" description="Pro residues" evidence="14">
    <location>
        <begin position="362"/>
        <end position="376"/>
    </location>
</feature>
<evidence type="ECO:0000256" key="4">
    <source>
        <dbReference type="ARBA" id="ARBA00022723"/>
    </source>
</evidence>
<dbReference type="Pfam" id="PF08797">
    <property type="entry name" value="HIRAN"/>
    <property type="match status" value="1"/>
</dbReference>
<keyword evidence="4 13" id="KW-0479">Metal-binding</keyword>
<dbReference type="PROSITE" id="PS51908">
    <property type="entry name" value="ZF_UBZ4"/>
    <property type="match status" value="1"/>
</dbReference>
<comment type="similarity">
    <text evidence="2 13">Belongs to the FAN1 family.</text>
</comment>
<proteinExistence type="inferred from homology"/>
<dbReference type="Gene3D" id="3.30.160.60">
    <property type="entry name" value="Classic Zinc Finger"/>
    <property type="match status" value="1"/>
</dbReference>
<dbReference type="InterPro" id="IPR033315">
    <property type="entry name" value="Fan1-like"/>
</dbReference>
<feature type="compositionally biased region" description="Polar residues" evidence="14">
    <location>
        <begin position="441"/>
        <end position="460"/>
    </location>
</feature>
<dbReference type="InterPro" id="IPR006642">
    <property type="entry name" value="Rad18_UBZ4"/>
</dbReference>
<feature type="region of interest" description="Disordered" evidence="14">
    <location>
        <begin position="441"/>
        <end position="514"/>
    </location>
</feature>
<dbReference type="FunFam" id="3.30.70.2330:FF:000002">
    <property type="entry name" value="Fanconi-associated nuclease"/>
    <property type="match status" value="1"/>
</dbReference>
<dbReference type="InterPro" id="IPR049125">
    <property type="entry name" value="FAN1-like_WH"/>
</dbReference>
<keyword evidence="7 13" id="KW-0378">Hydrolase</keyword>
<dbReference type="EC" id="3.1.4.1" evidence="13"/>
<keyword evidence="8" id="KW-0862">Zinc</keyword>
<dbReference type="AlphaFoldDB" id="A0A8T0KVV7"/>
<keyword evidence="6 12" id="KW-0863">Zinc-finger</keyword>
<protein>
    <recommendedName>
        <fullName evidence="13">Fanconi-associated nuclease</fullName>
        <ecNumber evidence="13">3.1.4.1</ecNumber>
    </recommendedName>
</protein>
<comment type="caution">
    <text evidence="17">The sequence shown here is derived from an EMBL/GenBank/DDBJ whole genome shotgun (WGS) entry which is preliminary data.</text>
</comment>
<evidence type="ECO:0000256" key="10">
    <source>
        <dbReference type="ARBA" id="ARBA00023204"/>
    </source>
</evidence>
<keyword evidence="15" id="KW-0732">Signal</keyword>
<reference evidence="17 18" key="1">
    <citation type="submission" date="2020-05" db="EMBL/GenBank/DDBJ databases">
        <title>Vigna angularis (adzuki bean) Var. LongXiaoDou No. 4 denovo assembly.</title>
        <authorList>
            <person name="Xiang H."/>
        </authorList>
    </citation>
    <scope>NUCLEOTIDE SEQUENCE [LARGE SCALE GENOMIC DNA]</scope>
    <source>
        <tissue evidence="17">Leaf</tissue>
    </source>
</reference>
<feature type="compositionally biased region" description="Low complexity" evidence="14">
    <location>
        <begin position="377"/>
        <end position="388"/>
    </location>
</feature>
<dbReference type="Gene3D" id="3.30.70.2330">
    <property type="match status" value="1"/>
</dbReference>
<dbReference type="Pfam" id="PF21315">
    <property type="entry name" value="FAN1_HTH"/>
    <property type="match status" value="1"/>
</dbReference>
<dbReference type="Pfam" id="PF07889">
    <property type="entry name" value="DUF1664"/>
    <property type="match status" value="1"/>
</dbReference>
<evidence type="ECO:0000256" key="6">
    <source>
        <dbReference type="ARBA" id="ARBA00022771"/>
    </source>
</evidence>
<keyword evidence="3 13" id="KW-0540">Nuclease</keyword>
<dbReference type="GO" id="GO:0004528">
    <property type="term" value="F:phosphodiesterase I activity"/>
    <property type="evidence" value="ECO:0007669"/>
    <property type="project" value="UniProtKB-EC"/>
</dbReference>
<dbReference type="SMART" id="SM00734">
    <property type="entry name" value="ZnF_Rad18"/>
    <property type="match status" value="1"/>
</dbReference>
<name>A0A8T0KVV7_PHAAN</name>
<feature type="region of interest" description="Disordered" evidence="14">
    <location>
        <begin position="221"/>
        <end position="301"/>
    </location>
</feature>
<evidence type="ECO:0000256" key="13">
    <source>
        <dbReference type="RuleBase" id="RU365033"/>
    </source>
</evidence>
<dbReference type="Pfam" id="PF21170">
    <property type="entry name" value="FAN1_TPR"/>
    <property type="match status" value="1"/>
</dbReference>
<evidence type="ECO:0000256" key="12">
    <source>
        <dbReference type="PROSITE-ProRule" id="PRU01256"/>
    </source>
</evidence>
<dbReference type="GO" id="GO:0070336">
    <property type="term" value="F:flap-structured DNA binding"/>
    <property type="evidence" value="ECO:0007669"/>
    <property type="project" value="TreeGrafter"/>
</dbReference>
<evidence type="ECO:0000259" key="16">
    <source>
        <dbReference type="PROSITE" id="PS51908"/>
    </source>
</evidence>
<evidence type="ECO:0000256" key="14">
    <source>
        <dbReference type="SAM" id="MobiDB-lite"/>
    </source>
</evidence>
<feature type="compositionally biased region" description="Basic and acidic residues" evidence="14">
    <location>
        <begin position="475"/>
        <end position="486"/>
    </location>
</feature>
<evidence type="ECO:0000256" key="1">
    <source>
        <dbReference type="ARBA" id="ARBA00000983"/>
    </source>
</evidence>
<dbReference type="InterPro" id="IPR012458">
    <property type="entry name" value="DUF1664"/>
</dbReference>
<dbReference type="EMBL" id="JABFOF010000002">
    <property type="protein sequence ID" value="KAG2403874.1"/>
    <property type="molecule type" value="Genomic_DNA"/>
</dbReference>
<dbReference type="InterPro" id="IPR014883">
    <property type="entry name" value="VRR_NUC"/>
</dbReference>
<gene>
    <name evidence="17" type="ORF">HKW66_Vig0107940</name>
</gene>
<dbReference type="InterPro" id="IPR014905">
    <property type="entry name" value="HIRAN"/>
</dbReference>
<evidence type="ECO:0000256" key="7">
    <source>
        <dbReference type="ARBA" id="ARBA00022801"/>
    </source>
</evidence>
<evidence type="ECO:0000256" key="9">
    <source>
        <dbReference type="ARBA" id="ARBA00022842"/>
    </source>
</evidence>
<dbReference type="InterPro" id="IPR049126">
    <property type="entry name" value="FAN1-like_TPR"/>
</dbReference>
<keyword evidence="11 13" id="KW-0464">Manganese</keyword>
<keyword evidence="9 13" id="KW-0460">Magnesium</keyword>
<dbReference type="GO" id="GO:0005634">
    <property type="term" value="C:nucleus"/>
    <property type="evidence" value="ECO:0007669"/>
    <property type="project" value="UniProtKB-SubCell"/>
</dbReference>
<feature type="domain" description="UBZ4-type" evidence="16">
    <location>
        <begin position="391"/>
        <end position="421"/>
    </location>
</feature>